<name>A0A561BL73_9ACTN</name>
<dbReference type="Pfam" id="PF00144">
    <property type="entry name" value="Beta-lactamase"/>
    <property type="match status" value="1"/>
</dbReference>
<dbReference type="PANTHER" id="PTHR46825:SF9">
    <property type="entry name" value="BETA-LACTAMASE-RELATED DOMAIN-CONTAINING PROTEIN"/>
    <property type="match status" value="1"/>
</dbReference>
<evidence type="ECO:0000313" key="2">
    <source>
        <dbReference type="EMBL" id="TWD79640.1"/>
    </source>
</evidence>
<comment type="caution">
    <text evidence="2">The sequence shown here is derived from an EMBL/GenBank/DDBJ whole genome shotgun (WGS) entry which is preliminary data.</text>
</comment>
<protein>
    <submittedName>
        <fullName evidence="2">Beta-lactamase</fullName>
    </submittedName>
</protein>
<dbReference type="InterPro" id="IPR050491">
    <property type="entry name" value="AmpC-like"/>
</dbReference>
<evidence type="ECO:0000259" key="1">
    <source>
        <dbReference type="Pfam" id="PF00144"/>
    </source>
</evidence>
<dbReference type="InterPro" id="IPR001466">
    <property type="entry name" value="Beta-lactam-related"/>
</dbReference>
<dbReference type="AlphaFoldDB" id="A0A561BL73"/>
<dbReference type="SUPFAM" id="SSF56601">
    <property type="entry name" value="beta-lactamase/transpeptidase-like"/>
    <property type="match status" value="1"/>
</dbReference>
<dbReference type="Proteomes" id="UP000318380">
    <property type="component" value="Unassembled WGS sequence"/>
</dbReference>
<dbReference type="InterPro" id="IPR012338">
    <property type="entry name" value="Beta-lactam/transpept-like"/>
</dbReference>
<accession>A0A561BL73</accession>
<dbReference type="RefSeq" id="WP_145802932.1">
    <property type="nucleotide sequence ID" value="NZ_VIVK01000001.1"/>
</dbReference>
<proteinExistence type="predicted"/>
<dbReference type="EMBL" id="VIVK01000001">
    <property type="protein sequence ID" value="TWD79640.1"/>
    <property type="molecule type" value="Genomic_DNA"/>
</dbReference>
<gene>
    <name evidence="2" type="ORF">FB561_0704</name>
</gene>
<dbReference type="OrthoDB" id="9809635at2"/>
<feature type="domain" description="Beta-lactamase-related" evidence="1">
    <location>
        <begin position="3"/>
        <end position="255"/>
    </location>
</feature>
<reference evidence="2 3" key="1">
    <citation type="submission" date="2019-06" db="EMBL/GenBank/DDBJ databases">
        <title>Sequencing the genomes of 1000 actinobacteria strains.</title>
        <authorList>
            <person name="Klenk H.-P."/>
        </authorList>
    </citation>
    <scope>NUCLEOTIDE SEQUENCE [LARGE SCALE GENOMIC DNA]</scope>
    <source>
        <strain evidence="2 3">DSM 24683</strain>
    </source>
</reference>
<dbReference type="Gene3D" id="3.40.710.10">
    <property type="entry name" value="DD-peptidase/beta-lactamase superfamily"/>
    <property type="match status" value="1"/>
</dbReference>
<dbReference type="PANTHER" id="PTHR46825">
    <property type="entry name" value="D-ALANYL-D-ALANINE-CARBOXYPEPTIDASE/ENDOPEPTIDASE AMPH"/>
    <property type="match status" value="1"/>
</dbReference>
<organism evidence="2 3">
    <name type="scientific">Kribbella amoyensis</name>
    <dbReference type="NCBI Taxonomy" id="996641"/>
    <lineage>
        <taxon>Bacteria</taxon>
        <taxon>Bacillati</taxon>
        <taxon>Actinomycetota</taxon>
        <taxon>Actinomycetes</taxon>
        <taxon>Propionibacteriales</taxon>
        <taxon>Kribbellaceae</taxon>
        <taxon>Kribbella</taxon>
    </lineage>
</organism>
<evidence type="ECO:0000313" key="3">
    <source>
        <dbReference type="Proteomes" id="UP000318380"/>
    </source>
</evidence>
<sequence>MVEEEGLVDLDRPVREYLPEFGLSDSAAAKVVTARHLLTHTSGFAGDAFISTSRGDDAVELFLTDVLPGLPQEIPPGAGFSYNNSGFVVLGRITEVLRGKPFHVLVRERIGEPLGLEHLATVPEEALLHRAALGHVTSKPGGPHEPAPVWSLIPAMGPAGSLLAMSARDLVTFGQAYLENKLVSAETRELLWTPEVDVPDLGGFAQHWGLGWMIFDVEGGRMYGHDGGTIGQSAYFRVIPDQGVVIALLTNGTSQALYHDLVGHLLGELAGYRHPARPVPPEQAPRIAPELYLGRYDAVLTSTEITATEDSEIWAEETPRTDEARALMPEVERRRMVPLDADRLITAEPDRGEYQVLAFRQPGADGRAAYLFRGGRLIPRGD</sequence>
<keyword evidence="3" id="KW-1185">Reference proteome</keyword>